<keyword evidence="3 4" id="KW-0067">ATP-binding</keyword>
<evidence type="ECO:0000256" key="2">
    <source>
        <dbReference type="ARBA" id="ARBA00022741"/>
    </source>
</evidence>
<evidence type="ECO:0000256" key="4">
    <source>
        <dbReference type="PIRSR" id="PIRSR006806-1"/>
    </source>
</evidence>
<sequence length="197" mass="22497">MDKASLRREMRRRRRAVSRSESRQAGIRLASSLHSNPAFCRSPRVAVYLRNDGEIDTSHLIQRLRQRGVEVFLPVLHPLKKGHLAFIRYDNNTPMRRNCYGISEPDFRYGQKVPARFLSTICLPLVAFDESGNRIGMGGGYYDRTLAFCRRPGVRPRLIGCAYEFQKLPALPADGWDIPLSAIATNVRLRTVRNNPD</sequence>
<keyword evidence="7" id="KW-0436">Ligase</keyword>
<dbReference type="EC" id="6.3.3.2" evidence="5"/>
<protein>
    <recommendedName>
        <fullName evidence="5">5-formyltetrahydrofolate cyclo-ligase</fullName>
        <ecNumber evidence="5">6.3.3.2</ecNumber>
    </recommendedName>
</protein>
<dbReference type="PANTHER" id="PTHR23407:SF1">
    <property type="entry name" value="5-FORMYLTETRAHYDROFOLATE CYCLO-LIGASE"/>
    <property type="match status" value="1"/>
</dbReference>
<evidence type="ECO:0000256" key="6">
    <source>
        <dbReference type="SAM" id="MobiDB-lite"/>
    </source>
</evidence>
<keyword evidence="5" id="KW-0460">Magnesium</keyword>
<dbReference type="AlphaFoldDB" id="A0A9X3ECS2"/>
<evidence type="ECO:0000256" key="1">
    <source>
        <dbReference type="ARBA" id="ARBA00010638"/>
    </source>
</evidence>
<feature type="binding site" evidence="4">
    <location>
        <position position="54"/>
    </location>
    <ligand>
        <name>substrate</name>
    </ligand>
</feature>
<dbReference type="Gene3D" id="3.40.50.10420">
    <property type="entry name" value="NagB/RpiA/CoA transferase-like"/>
    <property type="match status" value="1"/>
</dbReference>
<evidence type="ECO:0000313" key="8">
    <source>
        <dbReference type="Proteomes" id="UP001150830"/>
    </source>
</evidence>
<dbReference type="InterPro" id="IPR024185">
    <property type="entry name" value="FTHF_cligase-like_sf"/>
</dbReference>
<name>A0A9X3ECS2_9GAMM</name>
<feature type="binding site" evidence="4">
    <location>
        <begin position="3"/>
        <end position="7"/>
    </location>
    <ligand>
        <name>ATP</name>
        <dbReference type="ChEBI" id="CHEBI:30616"/>
    </ligand>
</feature>
<feature type="binding site" evidence="4">
    <location>
        <position position="49"/>
    </location>
    <ligand>
        <name>substrate</name>
    </ligand>
</feature>
<comment type="cofactor">
    <cofactor evidence="5">
        <name>Mg(2+)</name>
        <dbReference type="ChEBI" id="CHEBI:18420"/>
    </cofactor>
</comment>
<gene>
    <name evidence="7" type="ORF">OUO13_08410</name>
</gene>
<dbReference type="RefSeq" id="WP_283173418.1">
    <property type="nucleotide sequence ID" value="NZ_JAPNOA010000025.1"/>
</dbReference>
<feature type="binding site" evidence="4">
    <location>
        <begin position="134"/>
        <end position="142"/>
    </location>
    <ligand>
        <name>ATP</name>
        <dbReference type="ChEBI" id="CHEBI:30616"/>
    </ligand>
</feature>
<dbReference type="PIRSF" id="PIRSF006806">
    <property type="entry name" value="FTHF_cligase"/>
    <property type="match status" value="1"/>
</dbReference>
<dbReference type="GO" id="GO:0046872">
    <property type="term" value="F:metal ion binding"/>
    <property type="evidence" value="ECO:0007669"/>
    <property type="project" value="UniProtKB-KW"/>
</dbReference>
<proteinExistence type="inferred from homology"/>
<evidence type="ECO:0000256" key="3">
    <source>
        <dbReference type="ARBA" id="ARBA00022840"/>
    </source>
</evidence>
<dbReference type="NCBIfam" id="TIGR02727">
    <property type="entry name" value="MTHFS_bact"/>
    <property type="match status" value="1"/>
</dbReference>
<comment type="caution">
    <text evidence="7">The sequence shown here is derived from an EMBL/GenBank/DDBJ whole genome shotgun (WGS) entry which is preliminary data.</text>
</comment>
<dbReference type="GO" id="GO:0005524">
    <property type="term" value="F:ATP binding"/>
    <property type="evidence" value="ECO:0007669"/>
    <property type="project" value="UniProtKB-KW"/>
</dbReference>
<accession>A0A9X3ECS2</accession>
<keyword evidence="5" id="KW-0479">Metal-binding</keyword>
<comment type="catalytic activity">
    <reaction evidence="5">
        <text>(6S)-5-formyl-5,6,7,8-tetrahydrofolate + ATP = (6R)-5,10-methenyltetrahydrofolate + ADP + phosphate</text>
        <dbReference type="Rhea" id="RHEA:10488"/>
        <dbReference type="ChEBI" id="CHEBI:30616"/>
        <dbReference type="ChEBI" id="CHEBI:43474"/>
        <dbReference type="ChEBI" id="CHEBI:57455"/>
        <dbReference type="ChEBI" id="CHEBI:57457"/>
        <dbReference type="ChEBI" id="CHEBI:456216"/>
        <dbReference type="EC" id="6.3.3.2"/>
    </reaction>
</comment>
<comment type="similarity">
    <text evidence="1 5">Belongs to the 5-formyltetrahydrofolate cyclo-ligase family.</text>
</comment>
<keyword evidence="8" id="KW-1185">Reference proteome</keyword>
<dbReference type="GO" id="GO:0009396">
    <property type="term" value="P:folic acid-containing compound biosynthetic process"/>
    <property type="evidence" value="ECO:0007669"/>
    <property type="project" value="TreeGrafter"/>
</dbReference>
<evidence type="ECO:0000256" key="5">
    <source>
        <dbReference type="RuleBase" id="RU361279"/>
    </source>
</evidence>
<evidence type="ECO:0000313" key="7">
    <source>
        <dbReference type="EMBL" id="MCY0965204.1"/>
    </source>
</evidence>
<dbReference type="Pfam" id="PF01812">
    <property type="entry name" value="5-FTHF_cyc-lig"/>
    <property type="match status" value="1"/>
</dbReference>
<organism evidence="7 8">
    <name type="scientific">Parathalassolituus penaei</name>
    <dbReference type="NCBI Taxonomy" id="2997323"/>
    <lineage>
        <taxon>Bacteria</taxon>
        <taxon>Pseudomonadati</taxon>
        <taxon>Pseudomonadota</taxon>
        <taxon>Gammaproteobacteria</taxon>
        <taxon>Oceanospirillales</taxon>
        <taxon>Oceanospirillaceae</taxon>
        <taxon>Parathalassolituus</taxon>
    </lineage>
</organism>
<dbReference type="PANTHER" id="PTHR23407">
    <property type="entry name" value="ATPASE INHIBITOR/5-FORMYLTETRAHYDROFOLATE CYCLO-LIGASE"/>
    <property type="match status" value="1"/>
</dbReference>
<dbReference type="SUPFAM" id="SSF100950">
    <property type="entry name" value="NagB/RpiA/CoA transferase-like"/>
    <property type="match status" value="1"/>
</dbReference>
<dbReference type="GO" id="GO:0030272">
    <property type="term" value="F:5-formyltetrahydrofolate cyclo-ligase activity"/>
    <property type="evidence" value="ECO:0007669"/>
    <property type="project" value="UniProtKB-EC"/>
</dbReference>
<keyword evidence="2 4" id="KW-0547">Nucleotide-binding</keyword>
<dbReference type="EMBL" id="JAPNOA010000025">
    <property type="protein sequence ID" value="MCY0965204.1"/>
    <property type="molecule type" value="Genomic_DNA"/>
</dbReference>
<dbReference type="Proteomes" id="UP001150830">
    <property type="component" value="Unassembled WGS sequence"/>
</dbReference>
<dbReference type="InterPro" id="IPR002698">
    <property type="entry name" value="FTHF_cligase"/>
</dbReference>
<feature type="region of interest" description="Disordered" evidence="6">
    <location>
        <begin position="1"/>
        <end position="23"/>
    </location>
</feature>
<dbReference type="GO" id="GO:0035999">
    <property type="term" value="P:tetrahydrofolate interconversion"/>
    <property type="evidence" value="ECO:0007669"/>
    <property type="project" value="TreeGrafter"/>
</dbReference>
<dbReference type="InterPro" id="IPR037171">
    <property type="entry name" value="NagB/RpiA_transferase-like"/>
</dbReference>
<reference evidence="7" key="1">
    <citation type="submission" date="2022-11" db="EMBL/GenBank/DDBJ databases">
        <title>Parathalassolutuus dongxingensis gen. nov., sp. nov., a novel member of family Oceanospirillaceae isolated from a coastal shrimp pond in Guangxi, China.</title>
        <authorList>
            <person name="Chen H."/>
        </authorList>
    </citation>
    <scope>NUCLEOTIDE SEQUENCE</scope>
    <source>
        <strain evidence="7">G-43</strain>
    </source>
</reference>